<accession>A0A7C8ZW73</accession>
<dbReference type="AlphaFoldDB" id="A0A7C8ZW73"/>
<proteinExistence type="predicted"/>
<evidence type="ECO:0000313" key="1">
    <source>
        <dbReference type="EMBL" id="MBA4652934.1"/>
    </source>
</evidence>
<dbReference type="EMBL" id="GISG01176790">
    <property type="protein sequence ID" value="MBA4652934.1"/>
    <property type="molecule type" value="Transcribed_RNA"/>
</dbReference>
<reference evidence="1" key="2">
    <citation type="submission" date="2020-07" db="EMBL/GenBank/DDBJ databases">
        <authorList>
            <person name="Vera ALvarez R."/>
            <person name="Arias-Moreno D.M."/>
            <person name="Jimenez-Jacinto V."/>
            <person name="Jimenez-Bremont J.F."/>
            <person name="Swaminathan K."/>
            <person name="Moose S.P."/>
            <person name="Guerrero-Gonzalez M.L."/>
            <person name="Marino-Ramirez L."/>
            <person name="Landsman D."/>
            <person name="Rodriguez-Kessler M."/>
            <person name="Delgado-Sanchez P."/>
        </authorList>
    </citation>
    <scope>NUCLEOTIDE SEQUENCE</scope>
    <source>
        <tissue evidence="1">Cladode</tissue>
    </source>
</reference>
<sequence>MTTLLETSLYSWTSYSMSSSLADISFHLLLSQFSHISMPVSSLQITDQMNVGVSAMELTISSFSWIWAWDLLELNFVETLHFGGDECRQGAQLDDHSLHQRYIWAVSLWV</sequence>
<name>A0A7C8ZW73_OPUST</name>
<organism evidence="1">
    <name type="scientific">Opuntia streptacantha</name>
    <name type="common">Prickly pear cactus</name>
    <name type="synonym">Opuntia cardona</name>
    <dbReference type="NCBI Taxonomy" id="393608"/>
    <lineage>
        <taxon>Eukaryota</taxon>
        <taxon>Viridiplantae</taxon>
        <taxon>Streptophyta</taxon>
        <taxon>Embryophyta</taxon>
        <taxon>Tracheophyta</taxon>
        <taxon>Spermatophyta</taxon>
        <taxon>Magnoliopsida</taxon>
        <taxon>eudicotyledons</taxon>
        <taxon>Gunneridae</taxon>
        <taxon>Pentapetalae</taxon>
        <taxon>Caryophyllales</taxon>
        <taxon>Cactineae</taxon>
        <taxon>Cactaceae</taxon>
        <taxon>Opuntioideae</taxon>
        <taxon>Opuntia</taxon>
    </lineage>
</organism>
<reference evidence="1" key="1">
    <citation type="journal article" date="2013" name="J. Plant Res.">
        <title>Effect of fungi and light on seed germination of three Opuntia species from semiarid lands of central Mexico.</title>
        <authorList>
            <person name="Delgado-Sanchez P."/>
            <person name="Jimenez-Bremont J.F."/>
            <person name="Guerrero-Gonzalez Mde L."/>
            <person name="Flores J."/>
        </authorList>
    </citation>
    <scope>NUCLEOTIDE SEQUENCE</scope>
    <source>
        <tissue evidence="1">Cladode</tissue>
    </source>
</reference>
<protein>
    <submittedName>
        <fullName evidence="1">Uncharacterized protein</fullName>
    </submittedName>
</protein>